<dbReference type="Proteomes" id="UP000886845">
    <property type="component" value="Unassembled WGS sequence"/>
</dbReference>
<dbReference type="InterPro" id="IPR017850">
    <property type="entry name" value="Alkaline_phosphatase_core_sf"/>
</dbReference>
<accession>A0A9D1NNX6</accession>
<evidence type="ECO:0000259" key="4">
    <source>
        <dbReference type="Pfam" id="PF00884"/>
    </source>
</evidence>
<dbReference type="InterPro" id="IPR000917">
    <property type="entry name" value="Sulfatase_N"/>
</dbReference>
<proteinExistence type="inferred from homology"/>
<dbReference type="InterPro" id="IPR006311">
    <property type="entry name" value="TAT_signal"/>
</dbReference>
<dbReference type="PANTHER" id="PTHR43751:SF6">
    <property type="entry name" value="N-ACETYLGALACTOSAMINE-6-O-SULFATASE"/>
    <property type="match status" value="1"/>
</dbReference>
<evidence type="ECO:0000256" key="1">
    <source>
        <dbReference type="ARBA" id="ARBA00008779"/>
    </source>
</evidence>
<dbReference type="EMBL" id="DVOR01000232">
    <property type="protein sequence ID" value="HIV09893.1"/>
    <property type="molecule type" value="Genomic_DNA"/>
</dbReference>
<feature type="domain" description="Sulfatase N-terminal" evidence="4">
    <location>
        <begin position="39"/>
        <end position="411"/>
    </location>
</feature>
<feature type="chain" id="PRO_5039019438" evidence="3">
    <location>
        <begin position="27"/>
        <end position="517"/>
    </location>
</feature>
<dbReference type="GO" id="GO:0016787">
    <property type="term" value="F:hydrolase activity"/>
    <property type="evidence" value="ECO:0007669"/>
    <property type="project" value="UniProtKB-KW"/>
</dbReference>
<organism evidence="5 6">
    <name type="scientific">Candidatus Spyradenecus faecavium</name>
    <dbReference type="NCBI Taxonomy" id="2840947"/>
    <lineage>
        <taxon>Bacteria</taxon>
        <taxon>Pseudomonadati</taxon>
        <taxon>Lentisphaerota</taxon>
        <taxon>Lentisphaeria</taxon>
        <taxon>Lentisphaerales</taxon>
        <taxon>Lentisphaeraceae</taxon>
        <taxon>Lentisphaeraceae incertae sedis</taxon>
        <taxon>Candidatus Spyradenecus</taxon>
    </lineage>
</organism>
<dbReference type="Pfam" id="PF00884">
    <property type="entry name" value="Sulfatase"/>
    <property type="match status" value="1"/>
</dbReference>
<evidence type="ECO:0000256" key="2">
    <source>
        <dbReference type="ARBA" id="ARBA00022801"/>
    </source>
</evidence>
<evidence type="ECO:0000313" key="5">
    <source>
        <dbReference type="EMBL" id="HIV09893.1"/>
    </source>
</evidence>
<gene>
    <name evidence="5" type="ORF">IAC79_07265</name>
</gene>
<sequence>MNRRNFLKAFGLGAAALAVAPRAVLAAGGQAAAPARHPRNILFILADDLGWGDVSCYGATPGLTPFLDEYAKGGVRFTDAHSPASTCTPTRYAIFTGQYAWRKPGTGIAPGDSALLIDPAATTLPKLMQRSGMVTGAVGKWHLGMGPGPGKTDWNKPISPSGNDVGFDYTFLMAATADRTPCVYVENGTVVGLDPADPIEVNYSHNYPGEPDGKRDRASLKMDWDFGHNQAVVNGIGRIGYMKGGKKARWVDEDMADVFVEKACAFMEKNKGRPFFLYLGTNDIHVPRVPHPRFAGKTPFGPRGDVTAQFDDSVRRVIGKLRELGLERETLVVITSDNGPMVNDGYKDRAVELLGAHKPAGDWRGHKYTPYEGGHRLPFIARWDGVLPAGATNGALLSLVDLGATFAALRGVALPQAALPDSFDQSATLLNPAAPSARTALICQDYRLNLREGNWKYIVPGPAGNTPGPKNNPLNGELYDLAADPAERTNVVKRHPERAKAMYAALLKAIRDGRTRP</sequence>
<comment type="caution">
    <text evidence="5">The sequence shown here is derived from an EMBL/GenBank/DDBJ whole genome shotgun (WGS) entry which is preliminary data.</text>
</comment>
<reference evidence="5" key="1">
    <citation type="submission" date="2020-10" db="EMBL/GenBank/DDBJ databases">
        <authorList>
            <person name="Gilroy R."/>
        </authorList>
    </citation>
    <scope>NUCLEOTIDE SEQUENCE</scope>
    <source>
        <strain evidence="5">35461</strain>
    </source>
</reference>
<dbReference type="InterPro" id="IPR052701">
    <property type="entry name" value="GAG_Ulvan_Degrading_Sulfatases"/>
</dbReference>
<dbReference type="AlphaFoldDB" id="A0A9D1NNX6"/>
<keyword evidence="3" id="KW-0732">Signal</keyword>
<protein>
    <submittedName>
        <fullName evidence="5">Arylsulfatase</fullName>
    </submittedName>
</protein>
<dbReference type="CDD" id="cd16143">
    <property type="entry name" value="ARS_like"/>
    <property type="match status" value="1"/>
</dbReference>
<evidence type="ECO:0000256" key="3">
    <source>
        <dbReference type="SAM" id="SignalP"/>
    </source>
</evidence>
<reference evidence="5" key="2">
    <citation type="journal article" date="2021" name="PeerJ">
        <title>Extensive microbial diversity within the chicken gut microbiome revealed by metagenomics and culture.</title>
        <authorList>
            <person name="Gilroy R."/>
            <person name="Ravi A."/>
            <person name="Getino M."/>
            <person name="Pursley I."/>
            <person name="Horton D.L."/>
            <person name="Alikhan N.F."/>
            <person name="Baker D."/>
            <person name="Gharbi K."/>
            <person name="Hall N."/>
            <person name="Watson M."/>
            <person name="Adriaenssens E.M."/>
            <person name="Foster-Nyarko E."/>
            <person name="Jarju S."/>
            <person name="Secka A."/>
            <person name="Antonio M."/>
            <person name="Oren A."/>
            <person name="Chaudhuri R.R."/>
            <person name="La Ragione R."/>
            <person name="Hildebrand F."/>
            <person name="Pallen M.J."/>
        </authorList>
    </citation>
    <scope>NUCLEOTIDE SEQUENCE</scope>
    <source>
        <strain evidence="5">35461</strain>
    </source>
</reference>
<comment type="similarity">
    <text evidence="1">Belongs to the sulfatase family.</text>
</comment>
<dbReference type="Gene3D" id="3.30.1120.10">
    <property type="match status" value="1"/>
</dbReference>
<feature type="signal peptide" evidence="3">
    <location>
        <begin position="1"/>
        <end position="26"/>
    </location>
</feature>
<name>A0A9D1NNX6_9BACT</name>
<dbReference type="PANTHER" id="PTHR43751">
    <property type="entry name" value="SULFATASE"/>
    <property type="match status" value="1"/>
</dbReference>
<dbReference type="Gene3D" id="3.40.720.10">
    <property type="entry name" value="Alkaline Phosphatase, subunit A"/>
    <property type="match status" value="1"/>
</dbReference>
<dbReference type="PROSITE" id="PS51318">
    <property type="entry name" value="TAT"/>
    <property type="match status" value="1"/>
</dbReference>
<dbReference type="PROSITE" id="PS00523">
    <property type="entry name" value="SULFATASE_1"/>
    <property type="match status" value="1"/>
</dbReference>
<dbReference type="SUPFAM" id="SSF53649">
    <property type="entry name" value="Alkaline phosphatase-like"/>
    <property type="match status" value="1"/>
</dbReference>
<evidence type="ECO:0000313" key="6">
    <source>
        <dbReference type="Proteomes" id="UP000886845"/>
    </source>
</evidence>
<dbReference type="InterPro" id="IPR024607">
    <property type="entry name" value="Sulfatase_CS"/>
</dbReference>
<keyword evidence="2" id="KW-0378">Hydrolase</keyword>